<dbReference type="HOGENOM" id="CLU_2245701_0_0_6"/>
<evidence type="ECO:0000313" key="7">
    <source>
        <dbReference type="EMBL" id="ACR68322.1"/>
    </source>
</evidence>
<organism evidence="7 8">
    <name type="scientific">Edwardsiella ictaluri (strain 93-146)</name>
    <dbReference type="NCBI Taxonomy" id="634503"/>
    <lineage>
        <taxon>Bacteria</taxon>
        <taxon>Pseudomonadati</taxon>
        <taxon>Pseudomonadota</taxon>
        <taxon>Gammaproteobacteria</taxon>
        <taxon>Enterobacterales</taxon>
        <taxon>Hafniaceae</taxon>
        <taxon>Edwardsiella</taxon>
    </lineage>
</organism>
<dbReference type="GO" id="GO:0006313">
    <property type="term" value="P:DNA transposition"/>
    <property type="evidence" value="ECO:0007669"/>
    <property type="project" value="UniProtKB-UniRule"/>
</dbReference>
<evidence type="ECO:0000256" key="3">
    <source>
        <dbReference type="ARBA" id="ARBA00022578"/>
    </source>
</evidence>
<evidence type="ECO:0000313" key="8">
    <source>
        <dbReference type="Proteomes" id="UP000001485"/>
    </source>
</evidence>
<dbReference type="AlphaFoldDB" id="C5BD04"/>
<keyword evidence="6" id="KW-0814">Transposable element</keyword>
<evidence type="ECO:0000256" key="2">
    <source>
        <dbReference type="ARBA" id="ARBA00010961"/>
    </source>
</evidence>
<dbReference type="InterPro" id="IPR001207">
    <property type="entry name" value="Transposase_mutator"/>
</dbReference>
<dbReference type="PANTHER" id="PTHR33217:SF9">
    <property type="entry name" value="MUTATOR FAMILY TRANSPOSASE"/>
    <property type="match status" value="1"/>
</dbReference>
<dbReference type="GO" id="GO:0004803">
    <property type="term" value="F:transposase activity"/>
    <property type="evidence" value="ECO:0007669"/>
    <property type="project" value="UniProtKB-UniRule"/>
</dbReference>
<protein>
    <recommendedName>
        <fullName evidence="6">Mutator family transposase</fullName>
    </recommendedName>
</protein>
<reference evidence="7 8" key="2">
    <citation type="journal article" date="2012" name="J. Bacteriol.">
        <title>Genome Sequence of Edwardsiella ictaluri 93-146, a Strain Associated with a Natural Channel Catfish Outbreak of Enteric Septicemia of Catfish.</title>
        <authorList>
            <person name="Williams M.L."/>
            <person name="Gillaspy A.F."/>
            <person name="Dyer D.W."/>
            <person name="Thune R.L."/>
            <person name="Waldbieser G.C."/>
            <person name="Schuster S.C."/>
            <person name="Gipson J."/>
            <person name="Zaitshik J."/>
            <person name="Landry C."/>
            <person name="Banes M.M."/>
            <person name="Lawrence M.L."/>
        </authorList>
    </citation>
    <scope>NUCLEOTIDE SEQUENCE [LARGE SCALE GENOMIC DNA]</scope>
    <source>
        <strain evidence="7 8">93-146</strain>
    </source>
</reference>
<sequence length="104" mass="12101">MTNTGNGQVDVPKVKEALHDIWVDEIRDNAYKAFDRPLTRFQAKYPGVMEKLVKDRDELLAFHDFPAEHWGRIRAINSMESTFSTARLRIRRTRNCGAREPTLI</sequence>
<evidence type="ECO:0000256" key="1">
    <source>
        <dbReference type="ARBA" id="ARBA00002190"/>
    </source>
</evidence>
<evidence type="ECO:0000256" key="6">
    <source>
        <dbReference type="RuleBase" id="RU365089"/>
    </source>
</evidence>
<proteinExistence type="inferred from homology"/>
<dbReference type="GO" id="GO:0003677">
    <property type="term" value="F:DNA binding"/>
    <property type="evidence" value="ECO:0007669"/>
    <property type="project" value="UniProtKB-UniRule"/>
</dbReference>
<dbReference type="KEGG" id="eic:NT01EI_1111"/>
<dbReference type="EMBL" id="CP001600">
    <property type="protein sequence ID" value="ACR68322.1"/>
    <property type="molecule type" value="Genomic_DNA"/>
</dbReference>
<comment type="function">
    <text evidence="1 6">Required for the transposition of the insertion element.</text>
</comment>
<dbReference type="Pfam" id="PF00872">
    <property type="entry name" value="Transposase_mut"/>
    <property type="match status" value="1"/>
</dbReference>
<gene>
    <name evidence="7" type="ordered locus">NT01EI_1111</name>
</gene>
<name>C5BD04_EDWI9</name>
<dbReference type="PANTHER" id="PTHR33217">
    <property type="entry name" value="TRANSPOSASE FOR INSERTION SEQUENCE ELEMENT IS1081"/>
    <property type="match status" value="1"/>
</dbReference>
<accession>C5BD04</accession>
<keyword evidence="5 6" id="KW-0233">DNA recombination</keyword>
<keyword evidence="4 6" id="KW-0238">DNA-binding</keyword>
<reference evidence="8" key="1">
    <citation type="submission" date="2009-03" db="EMBL/GenBank/DDBJ databases">
        <title>Complete genome sequence of Edwardsiella ictaluri 93-146.</title>
        <authorList>
            <person name="Williams M.L."/>
            <person name="Gillaspy A.F."/>
            <person name="Dyer D.W."/>
            <person name="Thune R.L."/>
            <person name="Waldbieser G.C."/>
            <person name="Schuster S.C."/>
            <person name="Gipson J."/>
            <person name="Zaitshik J."/>
            <person name="Landry C."/>
            <person name="Lawrence M.L."/>
        </authorList>
    </citation>
    <scope>NUCLEOTIDE SEQUENCE [LARGE SCALE GENOMIC DNA]</scope>
    <source>
        <strain evidence="8">93-146</strain>
    </source>
</reference>
<evidence type="ECO:0000256" key="5">
    <source>
        <dbReference type="ARBA" id="ARBA00023172"/>
    </source>
</evidence>
<evidence type="ECO:0000256" key="4">
    <source>
        <dbReference type="ARBA" id="ARBA00023125"/>
    </source>
</evidence>
<dbReference type="Proteomes" id="UP000001485">
    <property type="component" value="Chromosome"/>
</dbReference>
<comment type="similarity">
    <text evidence="2 6">Belongs to the transposase mutator family.</text>
</comment>
<keyword evidence="3 6" id="KW-0815">Transposition</keyword>